<evidence type="ECO:0000256" key="5">
    <source>
        <dbReference type="ARBA" id="ARBA00013376"/>
    </source>
</evidence>
<keyword evidence="9" id="KW-0915">Sodium</keyword>
<keyword evidence="10 12" id="KW-0486">Methionine biosynthesis</keyword>
<comment type="pathway">
    <text evidence="2 12">Amino-acid biosynthesis; L-methionine biosynthesis via de novo pathway; L-homoserine from L-aspartate: step 3/3.</text>
</comment>
<evidence type="ECO:0000256" key="4">
    <source>
        <dbReference type="ARBA" id="ARBA00013213"/>
    </source>
</evidence>
<dbReference type="UniPathway" id="UPA00050">
    <property type="reaction ID" value="UER00063"/>
</dbReference>
<dbReference type="NCBIfam" id="NF004976">
    <property type="entry name" value="PRK06349.1"/>
    <property type="match status" value="1"/>
</dbReference>
<evidence type="ECO:0000256" key="12">
    <source>
        <dbReference type="RuleBase" id="RU000579"/>
    </source>
</evidence>
<dbReference type="GO" id="GO:0009088">
    <property type="term" value="P:threonine biosynthetic process"/>
    <property type="evidence" value="ECO:0007669"/>
    <property type="project" value="UniProtKB-UniPathway"/>
</dbReference>
<dbReference type="Pfam" id="PF03447">
    <property type="entry name" value="NAD_binding_3"/>
    <property type="match status" value="1"/>
</dbReference>
<comment type="catalytic activity">
    <reaction evidence="11">
        <text>L-homoserine + NADP(+) = L-aspartate 4-semialdehyde + NADPH + H(+)</text>
        <dbReference type="Rhea" id="RHEA:15761"/>
        <dbReference type="ChEBI" id="CHEBI:15378"/>
        <dbReference type="ChEBI" id="CHEBI:57476"/>
        <dbReference type="ChEBI" id="CHEBI:57783"/>
        <dbReference type="ChEBI" id="CHEBI:58349"/>
        <dbReference type="ChEBI" id="CHEBI:537519"/>
        <dbReference type="EC" id="1.1.1.3"/>
    </reaction>
    <physiologicalReaction direction="right-to-left" evidence="11">
        <dbReference type="Rhea" id="RHEA:15763"/>
    </physiologicalReaction>
</comment>
<dbReference type="GO" id="GO:0050661">
    <property type="term" value="F:NADP binding"/>
    <property type="evidence" value="ECO:0007669"/>
    <property type="project" value="InterPro"/>
</dbReference>
<evidence type="ECO:0000259" key="14">
    <source>
        <dbReference type="Pfam" id="PF00742"/>
    </source>
</evidence>
<dbReference type="InterPro" id="IPR019811">
    <property type="entry name" value="HDH_CS"/>
</dbReference>
<sequence>MKIAILGFGTVGSGVYDIIANGDTRMRVTAIFIRPTHPATMPEMTTDLDAILNDPTIDVIVETMGGLHPAHDYILQALQHGKHVVTANKAVVAKYLPEFTAVAAQHHVQFYFEATTGGGIPWIRNLERAARIDQIDTIEGIFNGTSNYILDQMQRAHLDFDPVLLAAKDMGYAEADPSADIDGEDVVNKLKISAALAYNMAPPRDVPTFGIRNVSKADIDFFASQHQVLRLIGKSKRDGDHYSMVVEPRLYSETALAANTFENFNLIRLHGQTIGDLQFYGQGAGKYPTANAIVQDLYDILENAPHLDRSFDQPLHFDANLNVTDYVLRADPMTFAMFNDRETEIVNDRLVIKQIPTGDMHKLMRGVLAIDADAFMAAIGDSELAAKDVLHQQDQEVIG</sequence>
<dbReference type="FunFam" id="3.30.360.10:FF:000005">
    <property type="entry name" value="Homoserine dehydrogenase"/>
    <property type="match status" value="1"/>
</dbReference>
<dbReference type="InterPro" id="IPR036291">
    <property type="entry name" value="NAD(P)-bd_dom_sf"/>
</dbReference>
<accession>A0A0C9QBC6</accession>
<dbReference type="PANTHER" id="PTHR43331">
    <property type="entry name" value="HOMOSERINE DEHYDROGENASE"/>
    <property type="match status" value="1"/>
</dbReference>
<evidence type="ECO:0000313" key="17">
    <source>
        <dbReference type="Proteomes" id="UP000032552"/>
    </source>
</evidence>
<gene>
    <name evidence="16" type="ORF">LC0644_0557</name>
</gene>
<evidence type="ECO:0000256" key="8">
    <source>
        <dbReference type="ARBA" id="ARBA00023002"/>
    </source>
</evidence>
<dbReference type="Pfam" id="PF00742">
    <property type="entry name" value="Homoserine_dh"/>
    <property type="match status" value="1"/>
</dbReference>
<comment type="similarity">
    <text evidence="3 13">Belongs to the homoserine dehydrogenase family.</text>
</comment>
<dbReference type="SUPFAM" id="SSF51735">
    <property type="entry name" value="NAD(P)-binding Rossmann-fold domains"/>
    <property type="match status" value="1"/>
</dbReference>
<dbReference type="Gene3D" id="3.30.360.10">
    <property type="entry name" value="Dihydrodipicolinate Reductase, domain 2"/>
    <property type="match status" value="1"/>
</dbReference>
<evidence type="ECO:0000256" key="11">
    <source>
        <dbReference type="ARBA" id="ARBA00048841"/>
    </source>
</evidence>
<dbReference type="GO" id="GO:0009086">
    <property type="term" value="P:methionine biosynthetic process"/>
    <property type="evidence" value="ECO:0007669"/>
    <property type="project" value="UniProtKB-KW"/>
</dbReference>
<comment type="pathway">
    <text evidence="1 12">Amino-acid biosynthesis; L-threonine biosynthesis; L-threonine from L-aspartate: step 3/5.</text>
</comment>
<dbReference type="SUPFAM" id="SSF55347">
    <property type="entry name" value="Glyceraldehyde-3-phosphate dehydrogenase-like, C-terminal domain"/>
    <property type="match status" value="1"/>
</dbReference>
<dbReference type="InterPro" id="IPR001342">
    <property type="entry name" value="HDH_cat"/>
</dbReference>
<evidence type="ECO:0000256" key="2">
    <source>
        <dbReference type="ARBA" id="ARBA00005062"/>
    </source>
</evidence>
<protein>
    <recommendedName>
        <fullName evidence="5 12">Homoserine dehydrogenase</fullName>
        <ecNumber evidence="4 12">1.1.1.3</ecNumber>
    </recommendedName>
</protein>
<dbReference type="PANTHER" id="PTHR43331:SF1">
    <property type="entry name" value="HOMOSERINE DEHYDROGENASE"/>
    <property type="match status" value="1"/>
</dbReference>
<comment type="caution">
    <text evidence="16">The sequence shown here is derived from an EMBL/GenBank/DDBJ whole genome shotgun (WGS) entry which is preliminary data.</text>
</comment>
<evidence type="ECO:0000256" key="10">
    <source>
        <dbReference type="ARBA" id="ARBA00023167"/>
    </source>
</evidence>
<dbReference type="Gene3D" id="3.40.50.720">
    <property type="entry name" value="NAD(P)-binding Rossmann-like Domain"/>
    <property type="match status" value="1"/>
</dbReference>
<evidence type="ECO:0000259" key="15">
    <source>
        <dbReference type="Pfam" id="PF03447"/>
    </source>
</evidence>
<dbReference type="GO" id="GO:0004412">
    <property type="term" value="F:homoserine dehydrogenase activity"/>
    <property type="evidence" value="ECO:0007669"/>
    <property type="project" value="UniProtKB-EC"/>
</dbReference>
<dbReference type="AlphaFoldDB" id="A0A0C9QBC6"/>
<proteinExistence type="inferred from homology"/>
<evidence type="ECO:0000313" key="16">
    <source>
        <dbReference type="EMBL" id="GAN35968.1"/>
    </source>
</evidence>
<evidence type="ECO:0000256" key="9">
    <source>
        <dbReference type="ARBA" id="ARBA00023053"/>
    </source>
</evidence>
<keyword evidence="8 12" id="KW-0560">Oxidoreductase</keyword>
<reference evidence="17" key="1">
    <citation type="submission" date="2014-05" db="EMBL/GenBank/DDBJ databases">
        <title>Whole genome sequencing of Lactobacillus casei NRIC0644.</title>
        <authorList>
            <person name="Atarashi H."/>
            <person name="Yoshida Y."/>
            <person name="Fujimura S."/>
            <person name="Tanaka N."/>
            <person name="Shiwa Y."/>
            <person name="Yoshikawa H."/>
            <person name="Okada S."/>
            <person name="Nakagawa J."/>
        </authorList>
    </citation>
    <scope>NUCLEOTIDE SEQUENCE [LARGE SCALE GENOMIC DNA]</scope>
    <source>
        <strain evidence="17">NRIC0644</strain>
    </source>
</reference>
<dbReference type="RefSeq" id="WP_003571127.1">
    <property type="nucleotide sequence ID" value="NZ_BAYM01000037.1"/>
</dbReference>
<dbReference type="EC" id="1.1.1.3" evidence="4 12"/>
<dbReference type="GeneID" id="57090772"/>
<keyword evidence="7 12" id="KW-0791">Threonine biosynthesis</keyword>
<evidence type="ECO:0000256" key="7">
    <source>
        <dbReference type="ARBA" id="ARBA00022697"/>
    </source>
</evidence>
<evidence type="ECO:0000256" key="3">
    <source>
        <dbReference type="ARBA" id="ARBA00006753"/>
    </source>
</evidence>
<dbReference type="InterPro" id="IPR005106">
    <property type="entry name" value="Asp/hSer_DH_NAD-bd"/>
</dbReference>
<keyword evidence="12" id="KW-0521">NADP</keyword>
<evidence type="ECO:0000256" key="1">
    <source>
        <dbReference type="ARBA" id="ARBA00005056"/>
    </source>
</evidence>
<feature type="domain" description="Aspartate/homoserine dehydrogenase NAD-binding" evidence="15">
    <location>
        <begin position="7"/>
        <end position="113"/>
    </location>
</feature>
<organism evidence="16 17">
    <name type="scientific">Lacticaseibacillus paracasei NRIC 0644</name>
    <dbReference type="NCBI Taxonomy" id="1435038"/>
    <lineage>
        <taxon>Bacteria</taxon>
        <taxon>Bacillati</taxon>
        <taxon>Bacillota</taxon>
        <taxon>Bacilli</taxon>
        <taxon>Lactobacillales</taxon>
        <taxon>Lactobacillaceae</taxon>
        <taxon>Lacticaseibacillus</taxon>
    </lineage>
</organism>
<dbReference type="PROSITE" id="PS01042">
    <property type="entry name" value="HOMOSER_DHGENASE"/>
    <property type="match status" value="1"/>
</dbReference>
<dbReference type="EMBL" id="BAYM01000037">
    <property type="protein sequence ID" value="GAN35968.1"/>
    <property type="molecule type" value="Genomic_DNA"/>
</dbReference>
<feature type="domain" description="Homoserine dehydrogenase catalytic" evidence="14">
    <location>
        <begin position="121"/>
        <end position="297"/>
    </location>
</feature>
<dbReference type="UniPathway" id="UPA00051">
    <property type="reaction ID" value="UER00465"/>
</dbReference>
<evidence type="ECO:0000256" key="6">
    <source>
        <dbReference type="ARBA" id="ARBA00022605"/>
    </source>
</evidence>
<name>A0A0C9QBC6_LACPA</name>
<dbReference type="Proteomes" id="UP000032552">
    <property type="component" value="Unassembled WGS sequence"/>
</dbReference>
<keyword evidence="6 12" id="KW-0028">Amino-acid biosynthesis</keyword>
<evidence type="ECO:0000256" key="13">
    <source>
        <dbReference type="RuleBase" id="RU004171"/>
    </source>
</evidence>